<dbReference type="EnsemblPlants" id="TuG1812G0700001979.01.T01">
    <property type="protein sequence ID" value="TuG1812G0700001979.01.T01.cds436774"/>
    <property type="gene ID" value="TuG1812G0700001979.01"/>
</dbReference>
<name>A0A8R7QWY0_TRIUA</name>
<organism evidence="2 3">
    <name type="scientific">Triticum urartu</name>
    <name type="common">Red wild einkorn</name>
    <name type="synonym">Crithodium urartu</name>
    <dbReference type="NCBI Taxonomy" id="4572"/>
    <lineage>
        <taxon>Eukaryota</taxon>
        <taxon>Viridiplantae</taxon>
        <taxon>Streptophyta</taxon>
        <taxon>Embryophyta</taxon>
        <taxon>Tracheophyta</taxon>
        <taxon>Spermatophyta</taxon>
        <taxon>Magnoliopsida</taxon>
        <taxon>Liliopsida</taxon>
        <taxon>Poales</taxon>
        <taxon>Poaceae</taxon>
        <taxon>BOP clade</taxon>
        <taxon>Pooideae</taxon>
        <taxon>Triticodae</taxon>
        <taxon>Triticeae</taxon>
        <taxon>Triticinae</taxon>
        <taxon>Triticum</taxon>
    </lineage>
</organism>
<accession>A0A8R7QWY0</accession>
<evidence type="ECO:0000313" key="3">
    <source>
        <dbReference type="Proteomes" id="UP000015106"/>
    </source>
</evidence>
<evidence type="ECO:0000256" key="1">
    <source>
        <dbReference type="SAM" id="MobiDB-lite"/>
    </source>
</evidence>
<reference evidence="2" key="3">
    <citation type="submission" date="2022-06" db="UniProtKB">
        <authorList>
            <consortium name="EnsemblPlants"/>
        </authorList>
    </citation>
    <scope>IDENTIFICATION</scope>
</reference>
<reference evidence="3" key="1">
    <citation type="journal article" date="2013" name="Nature">
        <title>Draft genome of the wheat A-genome progenitor Triticum urartu.</title>
        <authorList>
            <person name="Ling H.Q."/>
            <person name="Zhao S."/>
            <person name="Liu D."/>
            <person name="Wang J."/>
            <person name="Sun H."/>
            <person name="Zhang C."/>
            <person name="Fan H."/>
            <person name="Li D."/>
            <person name="Dong L."/>
            <person name="Tao Y."/>
            <person name="Gao C."/>
            <person name="Wu H."/>
            <person name="Li Y."/>
            <person name="Cui Y."/>
            <person name="Guo X."/>
            <person name="Zheng S."/>
            <person name="Wang B."/>
            <person name="Yu K."/>
            <person name="Liang Q."/>
            <person name="Yang W."/>
            <person name="Lou X."/>
            <person name="Chen J."/>
            <person name="Feng M."/>
            <person name="Jian J."/>
            <person name="Zhang X."/>
            <person name="Luo G."/>
            <person name="Jiang Y."/>
            <person name="Liu J."/>
            <person name="Wang Z."/>
            <person name="Sha Y."/>
            <person name="Zhang B."/>
            <person name="Wu H."/>
            <person name="Tang D."/>
            <person name="Shen Q."/>
            <person name="Xue P."/>
            <person name="Zou S."/>
            <person name="Wang X."/>
            <person name="Liu X."/>
            <person name="Wang F."/>
            <person name="Yang Y."/>
            <person name="An X."/>
            <person name="Dong Z."/>
            <person name="Zhang K."/>
            <person name="Zhang X."/>
            <person name="Luo M.C."/>
            <person name="Dvorak J."/>
            <person name="Tong Y."/>
            <person name="Wang J."/>
            <person name="Yang H."/>
            <person name="Li Z."/>
            <person name="Wang D."/>
            <person name="Zhang A."/>
            <person name="Wang J."/>
        </authorList>
    </citation>
    <scope>NUCLEOTIDE SEQUENCE</scope>
    <source>
        <strain evidence="3">cv. G1812</strain>
    </source>
</reference>
<dbReference type="AlphaFoldDB" id="A0A8R7QWY0"/>
<evidence type="ECO:0000313" key="2">
    <source>
        <dbReference type="EnsemblPlants" id="TuG1812G0700001979.01.T01.cds436774"/>
    </source>
</evidence>
<feature type="region of interest" description="Disordered" evidence="1">
    <location>
        <begin position="1"/>
        <end position="24"/>
    </location>
</feature>
<reference evidence="2" key="2">
    <citation type="submission" date="2018-03" db="EMBL/GenBank/DDBJ databases">
        <title>The Triticum urartu genome reveals the dynamic nature of wheat genome evolution.</title>
        <authorList>
            <person name="Ling H."/>
            <person name="Ma B."/>
            <person name="Shi X."/>
            <person name="Liu H."/>
            <person name="Dong L."/>
            <person name="Sun H."/>
            <person name="Cao Y."/>
            <person name="Gao Q."/>
            <person name="Zheng S."/>
            <person name="Li Y."/>
            <person name="Yu Y."/>
            <person name="Du H."/>
            <person name="Qi M."/>
            <person name="Li Y."/>
            <person name="Yu H."/>
            <person name="Cui Y."/>
            <person name="Wang N."/>
            <person name="Chen C."/>
            <person name="Wu H."/>
            <person name="Zhao Y."/>
            <person name="Zhang J."/>
            <person name="Li Y."/>
            <person name="Zhou W."/>
            <person name="Zhang B."/>
            <person name="Hu W."/>
            <person name="Eijk M."/>
            <person name="Tang J."/>
            <person name="Witsenboer H."/>
            <person name="Zhao S."/>
            <person name="Li Z."/>
            <person name="Zhang A."/>
            <person name="Wang D."/>
            <person name="Liang C."/>
        </authorList>
    </citation>
    <scope>NUCLEOTIDE SEQUENCE [LARGE SCALE GENOMIC DNA]</scope>
    <source>
        <strain evidence="2">cv. G1812</strain>
    </source>
</reference>
<keyword evidence="3" id="KW-1185">Reference proteome</keyword>
<protein>
    <submittedName>
        <fullName evidence="2">Uncharacterized protein</fullName>
    </submittedName>
</protein>
<sequence length="58" mass="6420">MTNAPRPEAKSPNKHNAIRRNPESLINAEMSGRSKSFVSVTCWFEICTSFLPSVVGLI</sequence>
<dbReference type="Gramene" id="TuG1812G0700001979.01.T01">
    <property type="protein sequence ID" value="TuG1812G0700001979.01.T01.cds436774"/>
    <property type="gene ID" value="TuG1812G0700001979.01"/>
</dbReference>
<dbReference type="Proteomes" id="UP000015106">
    <property type="component" value="Chromosome 7"/>
</dbReference>
<proteinExistence type="predicted"/>